<dbReference type="STRING" id="158441.A0A226EZF2"/>
<feature type="domain" description="Lipase" evidence="6">
    <location>
        <begin position="55"/>
        <end position="335"/>
    </location>
</feature>
<dbReference type="OrthoDB" id="8183961at2759"/>
<dbReference type="AlphaFoldDB" id="A0A226EZF2"/>
<evidence type="ECO:0000256" key="4">
    <source>
        <dbReference type="RuleBase" id="RU004262"/>
    </source>
</evidence>
<dbReference type="Gene3D" id="3.40.50.1820">
    <property type="entry name" value="alpha/beta hydrolase"/>
    <property type="match status" value="1"/>
</dbReference>
<dbReference type="InterPro" id="IPR000734">
    <property type="entry name" value="TAG_lipase"/>
</dbReference>
<dbReference type="InterPro" id="IPR033906">
    <property type="entry name" value="Lipase_N"/>
</dbReference>
<dbReference type="SUPFAM" id="SSF53474">
    <property type="entry name" value="alpha/beta-Hydrolases"/>
    <property type="match status" value="1"/>
</dbReference>
<comment type="subcellular location">
    <subcellularLocation>
        <location evidence="1">Secreted</location>
    </subcellularLocation>
</comment>
<dbReference type="Proteomes" id="UP000198287">
    <property type="component" value="Unassembled WGS sequence"/>
</dbReference>
<keyword evidence="8" id="KW-1185">Reference proteome</keyword>
<dbReference type="GO" id="GO:0017171">
    <property type="term" value="F:serine hydrolase activity"/>
    <property type="evidence" value="ECO:0007669"/>
    <property type="project" value="TreeGrafter"/>
</dbReference>
<evidence type="ECO:0000259" key="6">
    <source>
        <dbReference type="Pfam" id="PF00151"/>
    </source>
</evidence>
<dbReference type="CDD" id="cd00707">
    <property type="entry name" value="Pancreat_lipase_like"/>
    <property type="match status" value="1"/>
</dbReference>
<comment type="caution">
    <text evidence="7">The sequence shown here is derived from an EMBL/GenBank/DDBJ whole genome shotgun (WGS) entry which is preliminary data.</text>
</comment>
<evidence type="ECO:0000313" key="8">
    <source>
        <dbReference type="Proteomes" id="UP000198287"/>
    </source>
</evidence>
<feature type="chain" id="PRO_5012488781" evidence="5">
    <location>
        <begin position="22"/>
        <end position="339"/>
    </location>
</feature>
<dbReference type="InterPro" id="IPR029058">
    <property type="entry name" value="AB_hydrolase_fold"/>
</dbReference>
<keyword evidence="5" id="KW-0732">Signal</keyword>
<evidence type="ECO:0000256" key="2">
    <source>
        <dbReference type="ARBA" id="ARBA00010701"/>
    </source>
</evidence>
<dbReference type="PANTHER" id="PTHR11610:SF173">
    <property type="entry name" value="LIPASE DOMAIN-CONTAINING PROTEIN-RELATED"/>
    <property type="match status" value="1"/>
</dbReference>
<gene>
    <name evidence="7" type="ORF">Fcan01_01539</name>
</gene>
<accession>A0A226EZF2</accession>
<sequence length="339" mass="37187">MSKYREVFVLVVLIVLGYSKSIDNNDVVWFPNPNGDGTLIPAHLTPSPGAQAGNPADIHFLLYTKNNKDTYDEIFADNVESIDASNFIDGAPVKLLIHGFGSNYTHSFPKNLQVDYVSDAMTETYNVILMNWSILSDSPDYFTAVANAQIASAEAAKLLKVLVDLGKTSWDKVHLIGYSLGGQVVGQIGNRIQKMAGIVNRITALDPALPLFDVAHPENRTSPDDAVFVDVIHTAANGILGYWDPLGHIDWYPNGGRYQPGCGVDPSGSCAHDRAPAMFMESVFSQLKFFGRQCEDYDLYKNGDCDSNALEEMGHHTPSFARGIYFLDSNAQRPYAQGP</sequence>
<dbReference type="OMA" id="NMNVIMV"/>
<feature type="signal peptide" evidence="5">
    <location>
        <begin position="1"/>
        <end position="21"/>
    </location>
</feature>
<keyword evidence="3" id="KW-0964">Secreted</keyword>
<dbReference type="PRINTS" id="PR00821">
    <property type="entry name" value="TAGLIPASE"/>
</dbReference>
<dbReference type="GO" id="GO:0005615">
    <property type="term" value="C:extracellular space"/>
    <property type="evidence" value="ECO:0007669"/>
    <property type="project" value="TreeGrafter"/>
</dbReference>
<evidence type="ECO:0000313" key="7">
    <source>
        <dbReference type="EMBL" id="OXA62568.1"/>
    </source>
</evidence>
<organism evidence="7 8">
    <name type="scientific">Folsomia candida</name>
    <name type="common">Springtail</name>
    <dbReference type="NCBI Taxonomy" id="158441"/>
    <lineage>
        <taxon>Eukaryota</taxon>
        <taxon>Metazoa</taxon>
        <taxon>Ecdysozoa</taxon>
        <taxon>Arthropoda</taxon>
        <taxon>Hexapoda</taxon>
        <taxon>Collembola</taxon>
        <taxon>Entomobryomorpha</taxon>
        <taxon>Isotomoidea</taxon>
        <taxon>Isotomidae</taxon>
        <taxon>Proisotominae</taxon>
        <taxon>Folsomia</taxon>
    </lineage>
</organism>
<dbReference type="PANTHER" id="PTHR11610">
    <property type="entry name" value="LIPASE"/>
    <property type="match status" value="1"/>
</dbReference>
<evidence type="ECO:0000256" key="3">
    <source>
        <dbReference type="ARBA" id="ARBA00022525"/>
    </source>
</evidence>
<reference evidence="7 8" key="1">
    <citation type="submission" date="2015-12" db="EMBL/GenBank/DDBJ databases">
        <title>The genome of Folsomia candida.</title>
        <authorList>
            <person name="Faddeeva A."/>
            <person name="Derks M.F."/>
            <person name="Anvar Y."/>
            <person name="Smit S."/>
            <person name="Van Straalen N."/>
            <person name="Roelofs D."/>
        </authorList>
    </citation>
    <scope>NUCLEOTIDE SEQUENCE [LARGE SCALE GENOMIC DNA]</scope>
    <source>
        <strain evidence="7 8">VU population</strain>
        <tissue evidence="7">Whole body</tissue>
    </source>
</reference>
<dbReference type="GO" id="GO:0016298">
    <property type="term" value="F:lipase activity"/>
    <property type="evidence" value="ECO:0007669"/>
    <property type="project" value="InterPro"/>
</dbReference>
<comment type="similarity">
    <text evidence="2 4">Belongs to the AB hydrolase superfamily. Lipase family.</text>
</comment>
<protein>
    <submittedName>
        <fullName evidence="7">Pancreatic lipase-related protein 2</fullName>
    </submittedName>
</protein>
<evidence type="ECO:0000256" key="1">
    <source>
        <dbReference type="ARBA" id="ARBA00004613"/>
    </source>
</evidence>
<dbReference type="Pfam" id="PF00151">
    <property type="entry name" value="Lipase"/>
    <property type="match status" value="1"/>
</dbReference>
<dbReference type="EMBL" id="LNIX01000001">
    <property type="protein sequence ID" value="OXA62568.1"/>
    <property type="molecule type" value="Genomic_DNA"/>
</dbReference>
<evidence type="ECO:0000256" key="5">
    <source>
        <dbReference type="SAM" id="SignalP"/>
    </source>
</evidence>
<dbReference type="InterPro" id="IPR013818">
    <property type="entry name" value="Lipase"/>
</dbReference>
<dbReference type="GO" id="GO:0016042">
    <property type="term" value="P:lipid catabolic process"/>
    <property type="evidence" value="ECO:0007669"/>
    <property type="project" value="TreeGrafter"/>
</dbReference>
<proteinExistence type="inferred from homology"/>
<name>A0A226EZF2_FOLCA</name>